<dbReference type="Gene3D" id="3.20.20.100">
    <property type="entry name" value="NADP-dependent oxidoreductase domain"/>
    <property type="match status" value="1"/>
</dbReference>
<dbReference type="Proteomes" id="UP000193862">
    <property type="component" value="Unassembled WGS sequence"/>
</dbReference>
<evidence type="ECO:0000313" key="4">
    <source>
        <dbReference type="Proteomes" id="UP000193862"/>
    </source>
</evidence>
<dbReference type="RefSeq" id="WP_085838129.1">
    <property type="nucleotide sequence ID" value="NZ_FWFS01000017.1"/>
</dbReference>
<dbReference type="InterPro" id="IPR036812">
    <property type="entry name" value="NAD(P)_OxRdtase_dom_sf"/>
</dbReference>
<evidence type="ECO:0000256" key="1">
    <source>
        <dbReference type="ARBA" id="ARBA00023002"/>
    </source>
</evidence>
<dbReference type="EMBL" id="FWFS01000017">
    <property type="protein sequence ID" value="SLN70353.1"/>
    <property type="molecule type" value="Genomic_DNA"/>
</dbReference>
<proteinExistence type="predicted"/>
<dbReference type="PANTHER" id="PTHR43625:SF77">
    <property type="entry name" value="ALDO-KETO REDUCTASE"/>
    <property type="match status" value="1"/>
</dbReference>
<evidence type="ECO:0000259" key="2">
    <source>
        <dbReference type="Pfam" id="PF00248"/>
    </source>
</evidence>
<sequence length="327" mass="35613">MQMRRIGAQGFEVSCLALGAMGYGELKDRSDLIKVIRTAVDQGVSLIDTAEVYGPWTNEEIVGEALAPVRDRVQIATKFGWDIDQTTGKHLGDVNSRPEQIRRAVEGSLRRLRVDCIDLLYQHRVDPKVPMEDVAGTVKDLIAEGKARHFGMSEAGAASIQRAHAVYPVTALQSEFSLWTREPEAEILPLIEKLDIGLIPYSPLGKGFLTGRINASASFEANDIRSRTPRFSPEAIAKNRALIEAIARVGAGIGATPAQVALAWLLTKRPFIVPLFGTRSVNRLQENLGAADVVLSEAEFAEIDGLSAGFDVTGARYPKDIMGYSGR</sequence>
<name>A0A1Y5TXF7_9RHOB</name>
<dbReference type="InterPro" id="IPR050791">
    <property type="entry name" value="Aldo-Keto_reductase"/>
</dbReference>
<dbReference type="GO" id="GO:0005737">
    <property type="term" value="C:cytoplasm"/>
    <property type="evidence" value="ECO:0007669"/>
    <property type="project" value="TreeGrafter"/>
</dbReference>
<dbReference type="CDD" id="cd19078">
    <property type="entry name" value="AKR_AKR13C1_2"/>
    <property type="match status" value="1"/>
</dbReference>
<dbReference type="PANTHER" id="PTHR43625">
    <property type="entry name" value="AFLATOXIN B1 ALDEHYDE REDUCTASE"/>
    <property type="match status" value="1"/>
</dbReference>
<gene>
    <name evidence="3" type="primary">yhdN_5</name>
    <name evidence="3" type="ORF">AQS8620_03335</name>
</gene>
<reference evidence="3 4" key="1">
    <citation type="submission" date="2017-03" db="EMBL/GenBank/DDBJ databases">
        <authorList>
            <person name="Afonso C.L."/>
            <person name="Miller P.J."/>
            <person name="Scott M.A."/>
            <person name="Spackman E."/>
            <person name="Goraichik I."/>
            <person name="Dimitrov K.M."/>
            <person name="Suarez D.L."/>
            <person name="Swayne D.E."/>
        </authorList>
    </citation>
    <scope>NUCLEOTIDE SEQUENCE [LARGE SCALE GENOMIC DNA]</scope>
    <source>
        <strain evidence="3 4">CECT 8620</strain>
    </source>
</reference>
<keyword evidence="1 3" id="KW-0560">Oxidoreductase</keyword>
<dbReference type="SUPFAM" id="SSF51430">
    <property type="entry name" value="NAD(P)-linked oxidoreductase"/>
    <property type="match status" value="1"/>
</dbReference>
<organism evidence="3 4">
    <name type="scientific">Aquimixticola soesokkakensis</name>
    <dbReference type="NCBI Taxonomy" id="1519096"/>
    <lineage>
        <taxon>Bacteria</taxon>
        <taxon>Pseudomonadati</taxon>
        <taxon>Pseudomonadota</taxon>
        <taxon>Alphaproteobacteria</taxon>
        <taxon>Rhodobacterales</taxon>
        <taxon>Paracoccaceae</taxon>
        <taxon>Aquimixticola</taxon>
    </lineage>
</organism>
<evidence type="ECO:0000313" key="3">
    <source>
        <dbReference type="EMBL" id="SLN70353.1"/>
    </source>
</evidence>
<dbReference type="AlphaFoldDB" id="A0A1Y5TXF7"/>
<feature type="domain" description="NADP-dependent oxidoreductase" evidence="2">
    <location>
        <begin position="16"/>
        <end position="306"/>
    </location>
</feature>
<dbReference type="InterPro" id="IPR023210">
    <property type="entry name" value="NADP_OxRdtase_dom"/>
</dbReference>
<protein>
    <submittedName>
        <fullName evidence="3">General stress protein 69</fullName>
        <ecNumber evidence="3">1.1.1.-</ecNumber>
    </submittedName>
</protein>
<dbReference type="OrthoDB" id="9803483at2"/>
<accession>A0A1Y5TXF7</accession>
<dbReference type="GO" id="GO:0016491">
    <property type="term" value="F:oxidoreductase activity"/>
    <property type="evidence" value="ECO:0007669"/>
    <property type="project" value="UniProtKB-KW"/>
</dbReference>
<dbReference type="Pfam" id="PF00248">
    <property type="entry name" value="Aldo_ket_red"/>
    <property type="match status" value="1"/>
</dbReference>
<keyword evidence="4" id="KW-1185">Reference proteome</keyword>
<dbReference type="EC" id="1.1.1.-" evidence="3"/>